<organism evidence="1 2">
    <name type="scientific">Rotaria sordida</name>
    <dbReference type="NCBI Taxonomy" id="392033"/>
    <lineage>
        <taxon>Eukaryota</taxon>
        <taxon>Metazoa</taxon>
        <taxon>Spiralia</taxon>
        <taxon>Gnathifera</taxon>
        <taxon>Rotifera</taxon>
        <taxon>Eurotatoria</taxon>
        <taxon>Bdelloidea</taxon>
        <taxon>Philodinida</taxon>
        <taxon>Philodinidae</taxon>
        <taxon>Rotaria</taxon>
    </lineage>
</organism>
<dbReference type="EMBL" id="CAJOAX010021632">
    <property type="protein sequence ID" value="CAF4202353.1"/>
    <property type="molecule type" value="Genomic_DNA"/>
</dbReference>
<dbReference type="Proteomes" id="UP000663823">
    <property type="component" value="Unassembled WGS sequence"/>
</dbReference>
<protein>
    <submittedName>
        <fullName evidence="1">Uncharacterized protein</fullName>
    </submittedName>
</protein>
<gene>
    <name evidence="1" type="ORF">OTI717_LOCUS38625</name>
</gene>
<accession>A0A820B881</accession>
<dbReference type="AlphaFoldDB" id="A0A820B881"/>
<evidence type="ECO:0000313" key="1">
    <source>
        <dbReference type="EMBL" id="CAF4202353.1"/>
    </source>
</evidence>
<comment type="caution">
    <text evidence="1">The sequence shown here is derived from an EMBL/GenBank/DDBJ whole genome shotgun (WGS) entry which is preliminary data.</text>
</comment>
<sequence length="107" mass="12679">NKKKLGDILDLGSLKDIICELSKREISILQIAQENMGIITLNKMNCQWTEQLSQASLENENNYFLTIDTTLKFNFLYVQSYLIRTYLLYCHINYQHIKGKYQCYSRK</sequence>
<feature type="non-terminal residue" evidence="1">
    <location>
        <position position="1"/>
    </location>
</feature>
<proteinExistence type="predicted"/>
<reference evidence="1" key="1">
    <citation type="submission" date="2021-02" db="EMBL/GenBank/DDBJ databases">
        <authorList>
            <person name="Nowell W R."/>
        </authorList>
    </citation>
    <scope>NUCLEOTIDE SEQUENCE</scope>
</reference>
<evidence type="ECO:0000313" key="2">
    <source>
        <dbReference type="Proteomes" id="UP000663823"/>
    </source>
</evidence>
<name>A0A820B881_9BILA</name>